<feature type="compositionally biased region" description="Basic and acidic residues" evidence="1">
    <location>
        <begin position="28"/>
        <end position="37"/>
    </location>
</feature>
<proteinExistence type="predicted"/>
<protein>
    <submittedName>
        <fullName evidence="2">Uncharacterized protein</fullName>
    </submittedName>
</protein>
<feature type="region of interest" description="Disordered" evidence="1">
    <location>
        <begin position="65"/>
        <end position="91"/>
    </location>
</feature>
<feature type="region of interest" description="Disordered" evidence="1">
    <location>
        <begin position="1"/>
        <end position="45"/>
    </location>
</feature>
<name>A0A9Q1E6F6_SYNKA</name>
<sequence>MGGFCCHQRSPIASLDPGVTTEQPSGERGTEDKEKRGVGTKSDSDVSVYRGDLLIGERYGGSFHPQFLRVSYDPGSPPTQGHGGSAVKSPP</sequence>
<reference evidence="2" key="1">
    <citation type="journal article" date="2023" name="Science">
        <title>Genome structures resolve the early diversification of teleost fishes.</title>
        <authorList>
            <person name="Parey E."/>
            <person name="Louis A."/>
            <person name="Montfort J."/>
            <person name="Bouchez O."/>
            <person name="Roques C."/>
            <person name="Iampietro C."/>
            <person name="Lluch J."/>
            <person name="Castinel A."/>
            <person name="Donnadieu C."/>
            <person name="Desvignes T."/>
            <person name="Floi Bucao C."/>
            <person name="Jouanno E."/>
            <person name="Wen M."/>
            <person name="Mejri S."/>
            <person name="Dirks R."/>
            <person name="Jansen H."/>
            <person name="Henkel C."/>
            <person name="Chen W.J."/>
            <person name="Zahm M."/>
            <person name="Cabau C."/>
            <person name="Klopp C."/>
            <person name="Thompson A.W."/>
            <person name="Robinson-Rechavi M."/>
            <person name="Braasch I."/>
            <person name="Lecointre G."/>
            <person name="Bobe J."/>
            <person name="Postlethwait J.H."/>
            <person name="Berthelot C."/>
            <person name="Roest Crollius H."/>
            <person name="Guiguen Y."/>
        </authorList>
    </citation>
    <scope>NUCLEOTIDE SEQUENCE</scope>
    <source>
        <strain evidence="2">WJC10195</strain>
    </source>
</reference>
<keyword evidence="3" id="KW-1185">Reference proteome</keyword>
<gene>
    <name evidence="2" type="ORF">SKAU_G00420090</name>
</gene>
<dbReference type="Proteomes" id="UP001152622">
    <property type="component" value="Chromosome 24"/>
</dbReference>
<organism evidence="2 3">
    <name type="scientific">Synaphobranchus kaupii</name>
    <name type="common">Kaup's arrowtooth eel</name>
    <dbReference type="NCBI Taxonomy" id="118154"/>
    <lineage>
        <taxon>Eukaryota</taxon>
        <taxon>Metazoa</taxon>
        <taxon>Chordata</taxon>
        <taxon>Craniata</taxon>
        <taxon>Vertebrata</taxon>
        <taxon>Euteleostomi</taxon>
        <taxon>Actinopterygii</taxon>
        <taxon>Neopterygii</taxon>
        <taxon>Teleostei</taxon>
        <taxon>Anguilliformes</taxon>
        <taxon>Synaphobranchidae</taxon>
        <taxon>Synaphobranchus</taxon>
    </lineage>
</organism>
<accession>A0A9Q1E6F6</accession>
<evidence type="ECO:0000256" key="1">
    <source>
        <dbReference type="SAM" id="MobiDB-lite"/>
    </source>
</evidence>
<dbReference type="AlphaFoldDB" id="A0A9Q1E6F6"/>
<dbReference type="EMBL" id="JAINUF010000024">
    <property type="protein sequence ID" value="KAJ8333113.1"/>
    <property type="molecule type" value="Genomic_DNA"/>
</dbReference>
<evidence type="ECO:0000313" key="2">
    <source>
        <dbReference type="EMBL" id="KAJ8333113.1"/>
    </source>
</evidence>
<comment type="caution">
    <text evidence="2">The sequence shown here is derived from an EMBL/GenBank/DDBJ whole genome shotgun (WGS) entry which is preliminary data.</text>
</comment>
<evidence type="ECO:0000313" key="3">
    <source>
        <dbReference type="Proteomes" id="UP001152622"/>
    </source>
</evidence>